<evidence type="ECO:0008006" key="2">
    <source>
        <dbReference type="Google" id="ProtNLM"/>
    </source>
</evidence>
<dbReference type="InterPro" id="IPR052341">
    <property type="entry name" value="LOG_family_nucleotidases"/>
</dbReference>
<accession>A0A381PEW4</accession>
<evidence type="ECO:0000313" key="1">
    <source>
        <dbReference type="EMBL" id="SUZ64689.1"/>
    </source>
</evidence>
<sequence length="141" mass="15043">MSLRNYRTGDDGIDAAIEELAQATGRRDDLDMISELLVSAVRLAREGVGRGDLKLVNSALKELRHAFSVFEPYRTVRKATVFGSARIAAGDPAYAAARDFGAAMAAHDWMVMTGAGPGIMAAGLEGAGRDRSFGINIQLPF</sequence>
<protein>
    <recommendedName>
        <fullName evidence="2">Cytochrome D ubiquinol oxidase subunit II</fullName>
    </recommendedName>
</protein>
<dbReference type="EMBL" id="UINC01000940">
    <property type="protein sequence ID" value="SUZ64689.1"/>
    <property type="molecule type" value="Genomic_DNA"/>
</dbReference>
<organism evidence="1">
    <name type="scientific">marine metagenome</name>
    <dbReference type="NCBI Taxonomy" id="408172"/>
    <lineage>
        <taxon>unclassified sequences</taxon>
        <taxon>metagenomes</taxon>
        <taxon>ecological metagenomes</taxon>
    </lineage>
</organism>
<dbReference type="AlphaFoldDB" id="A0A381PEW4"/>
<dbReference type="Pfam" id="PF18306">
    <property type="entry name" value="LDcluster4"/>
    <property type="match status" value="1"/>
</dbReference>
<dbReference type="PANTHER" id="PTHR43393">
    <property type="entry name" value="CYTOKININ RIBOSIDE 5'-MONOPHOSPHATE PHOSPHORIBOHYDROLASE"/>
    <property type="match status" value="1"/>
</dbReference>
<dbReference type="InterPro" id="IPR041164">
    <property type="entry name" value="LDcluster4"/>
</dbReference>
<name>A0A381PEW4_9ZZZZ</name>
<dbReference type="PANTHER" id="PTHR43393:SF2">
    <property type="entry name" value="CYTOKININ RIBOSIDE 5'-MONOPHOSPHATE PHOSPHORIBOHYDROLASE"/>
    <property type="match status" value="1"/>
</dbReference>
<dbReference type="Gene3D" id="3.40.50.450">
    <property type="match status" value="1"/>
</dbReference>
<feature type="non-terminal residue" evidence="1">
    <location>
        <position position="141"/>
    </location>
</feature>
<dbReference type="GO" id="GO:0005829">
    <property type="term" value="C:cytosol"/>
    <property type="evidence" value="ECO:0007669"/>
    <property type="project" value="TreeGrafter"/>
</dbReference>
<reference evidence="1" key="1">
    <citation type="submission" date="2018-05" db="EMBL/GenBank/DDBJ databases">
        <authorList>
            <person name="Lanie J.A."/>
            <person name="Ng W.-L."/>
            <person name="Kazmierczak K.M."/>
            <person name="Andrzejewski T.M."/>
            <person name="Davidsen T.M."/>
            <person name="Wayne K.J."/>
            <person name="Tettelin H."/>
            <person name="Glass J.I."/>
            <person name="Rusch D."/>
            <person name="Podicherti R."/>
            <person name="Tsui H.-C.T."/>
            <person name="Winkler M.E."/>
        </authorList>
    </citation>
    <scope>NUCLEOTIDE SEQUENCE</scope>
</reference>
<proteinExistence type="predicted"/>
<gene>
    <name evidence="1" type="ORF">METZ01_LOCUS17543</name>
</gene>
<dbReference type="SUPFAM" id="SSF102405">
    <property type="entry name" value="MCP/YpsA-like"/>
    <property type="match status" value="1"/>
</dbReference>